<evidence type="ECO:0000313" key="2">
    <source>
        <dbReference type="EMBL" id="GLD33518.1"/>
    </source>
</evidence>
<evidence type="ECO:0000256" key="1">
    <source>
        <dbReference type="SAM" id="MobiDB-lite"/>
    </source>
</evidence>
<dbReference type="AlphaFoldDB" id="A0A9P3QE24"/>
<dbReference type="Proteomes" id="UP001064782">
    <property type="component" value="Unassembled WGS sequence"/>
</dbReference>
<keyword evidence="3" id="KW-1185">Reference proteome</keyword>
<reference evidence="2" key="1">
    <citation type="submission" date="2022-08" db="EMBL/GenBank/DDBJ databases">
        <title>Mycobacterium kiyosense sp. nov., scotochromogenic slow-glowing species isolated from respiratory specimens.</title>
        <authorList>
            <person name="Fukano H."/>
            <person name="Kazumi Y."/>
            <person name="Sakagami N."/>
            <person name="Ato M."/>
            <person name="Mitarai S."/>
            <person name="Hoshino Y."/>
        </authorList>
    </citation>
    <scope>NUCLEOTIDE SEQUENCE</scope>
    <source>
        <strain evidence="2">1413</strain>
    </source>
</reference>
<dbReference type="EMBL" id="BRZI01000084">
    <property type="protein sequence ID" value="GLD33518.1"/>
    <property type="molecule type" value="Genomic_DNA"/>
</dbReference>
<sequence>MNLQGLLDRVVSDHRPSLATLRYDVERAIPKVAEKWKPWFDDPRDIHGSAFCTDVRLVVLRMRELRGPMRGDTLLTSCGSGLSVQVSDCRGMDFRVRRWPSKKLHGERVRAVVSPNGGGQLVYRAPTPAGEQMILDEGQEPQLFPAAMATPAGRYELFSLWWPTDDGMGLSEAVLAAVVDVDSASRVQILATSPLPPVTDSPLLATPAARSNVPGDDFGEFAPPEVGSGTDDDPDELA</sequence>
<feature type="region of interest" description="Disordered" evidence="1">
    <location>
        <begin position="195"/>
        <end position="238"/>
    </location>
</feature>
<accession>A0A9P3QE24</accession>
<evidence type="ECO:0000313" key="3">
    <source>
        <dbReference type="Proteomes" id="UP001064782"/>
    </source>
</evidence>
<comment type="caution">
    <text evidence="2">The sequence shown here is derived from an EMBL/GenBank/DDBJ whole genome shotgun (WGS) entry which is preliminary data.</text>
</comment>
<gene>
    <name evidence="2" type="ORF">Mkiyose1413_54010</name>
</gene>
<protein>
    <submittedName>
        <fullName evidence="2">Uncharacterized protein</fullName>
    </submittedName>
</protein>
<name>A0A9P3QE24_9MYCO</name>
<dbReference type="RefSeq" id="WP_054585941.1">
    <property type="nucleotide sequence ID" value="NZ_BRXE01000061.1"/>
</dbReference>
<organism evidence="2 3">
    <name type="scientific">Mycobacterium kiyosense</name>
    <dbReference type="NCBI Taxonomy" id="2871094"/>
    <lineage>
        <taxon>Bacteria</taxon>
        <taxon>Bacillati</taxon>
        <taxon>Actinomycetota</taxon>
        <taxon>Actinomycetes</taxon>
        <taxon>Mycobacteriales</taxon>
        <taxon>Mycobacteriaceae</taxon>
        <taxon>Mycobacterium</taxon>
    </lineage>
</organism>
<proteinExistence type="predicted"/>